<evidence type="ECO:0000259" key="2">
    <source>
        <dbReference type="Pfam" id="PF13649"/>
    </source>
</evidence>
<dbReference type="InterPro" id="IPR041698">
    <property type="entry name" value="Methyltransf_25"/>
</dbReference>
<dbReference type="GO" id="GO:0008168">
    <property type="term" value="F:methyltransferase activity"/>
    <property type="evidence" value="ECO:0007669"/>
    <property type="project" value="UniProtKB-KW"/>
</dbReference>
<dbReference type="RefSeq" id="WP_011420087.1">
    <property type="nucleotide sequence ID" value="NC_007760.1"/>
</dbReference>
<organism evidence="3 4">
    <name type="scientific">Anaeromyxobacter dehalogenans (strain 2CP-C)</name>
    <dbReference type="NCBI Taxonomy" id="290397"/>
    <lineage>
        <taxon>Bacteria</taxon>
        <taxon>Pseudomonadati</taxon>
        <taxon>Myxococcota</taxon>
        <taxon>Myxococcia</taxon>
        <taxon>Myxococcales</taxon>
        <taxon>Cystobacterineae</taxon>
        <taxon>Anaeromyxobacteraceae</taxon>
        <taxon>Anaeromyxobacter</taxon>
    </lineage>
</organism>
<accession>Q2IPS2</accession>
<gene>
    <name evidence="3" type="ordered locus">Adeh_1029</name>
</gene>
<dbReference type="Gene3D" id="3.40.50.150">
    <property type="entry name" value="Vaccinia Virus protein VP39"/>
    <property type="match status" value="1"/>
</dbReference>
<feature type="domain" description="Methyltransferase" evidence="2">
    <location>
        <begin position="48"/>
        <end position="141"/>
    </location>
</feature>
<proteinExistence type="predicted"/>
<keyword evidence="1 3" id="KW-0808">Transferase</keyword>
<dbReference type="PANTHER" id="PTHR43861">
    <property type="entry name" value="TRANS-ACONITATE 2-METHYLTRANSFERASE-RELATED"/>
    <property type="match status" value="1"/>
</dbReference>
<dbReference type="SMR" id="Q2IPS2"/>
<dbReference type="Proteomes" id="UP000001935">
    <property type="component" value="Chromosome"/>
</dbReference>
<dbReference type="eggNOG" id="COG2226">
    <property type="taxonomic scope" value="Bacteria"/>
</dbReference>
<name>Q2IPS2_ANADE</name>
<dbReference type="EMBL" id="CP000251">
    <property type="protein sequence ID" value="ABC80804.1"/>
    <property type="molecule type" value="Genomic_DNA"/>
</dbReference>
<protein>
    <submittedName>
        <fullName evidence="3">Methyltransferase type 11</fullName>
    </submittedName>
</protein>
<dbReference type="AlphaFoldDB" id="Q2IPS2"/>
<sequence length="210" mass="22375">MSDTEAARGRRYWERHAARYDRSMRVLGGPLPRMLELVAQEVRGAGEVLEVAAGTGIVTTAIAPVVGSVVATDYADAMVRLLRDRVRADGLGNVECVERDVYALGMPPRSFDAVVCANVLHLLPDLEAALRALRAVLRPGGTLVAPTYAHDETRTSRLVSRVLGATGFPGARRFTAASLSADISAVGFEVRRTELIPGLIPVAFVAATAP</sequence>
<dbReference type="SUPFAM" id="SSF53335">
    <property type="entry name" value="S-adenosyl-L-methionine-dependent methyltransferases"/>
    <property type="match status" value="1"/>
</dbReference>
<evidence type="ECO:0000313" key="3">
    <source>
        <dbReference type="EMBL" id="ABC80804.1"/>
    </source>
</evidence>
<evidence type="ECO:0000313" key="4">
    <source>
        <dbReference type="Proteomes" id="UP000001935"/>
    </source>
</evidence>
<dbReference type="InterPro" id="IPR029063">
    <property type="entry name" value="SAM-dependent_MTases_sf"/>
</dbReference>
<dbReference type="CDD" id="cd02440">
    <property type="entry name" value="AdoMet_MTases"/>
    <property type="match status" value="1"/>
</dbReference>
<dbReference type="HOGENOM" id="CLU_037990_15_1_7"/>
<dbReference type="Pfam" id="PF13649">
    <property type="entry name" value="Methyltransf_25"/>
    <property type="match status" value="1"/>
</dbReference>
<dbReference type="KEGG" id="ade:Adeh_1029"/>
<keyword evidence="3" id="KW-0489">Methyltransferase</keyword>
<dbReference type="STRING" id="290397.Adeh_1029"/>
<evidence type="ECO:0000256" key="1">
    <source>
        <dbReference type="ARBA" id="ARBA00022679"/>
    </source>
</evidence>
<reference evidence="3" key="1">
    <citation type="submission" date="2006-01" db="EMBL/GenBank/DDBJ databases">
        <title>Complete sequence of Anaeromyxobacter dehalogenans 2CP-C.</title>
        <authorList>
            <consortium name="US DOE Joint Genome Institute"/>
            <person name="Copeland A."/>
            <person name="Lucas S."/>
            <person name="Lapidus A."/>
            <person name="Barry K."/>
            <person name="Detter J.C."/>
            <person name="Glavina T."/>
            <person name="Hammon N."/>
            <person name="Israni S."/>
            <person name="Pitluck S."/>
            <person name="Brettin T."/>
            <person name="Bruce D."/>
            <person name="Han C."/>
            <person name="Tapia R."/>
            <person name="Gilna P."/>
            <person name="Kiss H."/>
            <person name="Schmutz J."/>
            <person name="Larimer F."/>
            <person name="Land M."/>
            <person name="Kyrpides N."/>
            <person name="Anderson I."/>
            <person name="Sanford R.A."/>
            <person name="Ritalahti K.M."/>
            <person name="Thomas H.S."/>
            <person name="Kirby J.R."/>
            <person name="Zhulin I.B."/>
            <person name="Loeffler F.E."/>
            <person name="Richardson P."/>
        </authorList>
    </citation>
    <scope>NUCLEOTIDE SEQUENCE</scope>
    <source>
        <strain evidence="3">2CP-C</strain>
    </source>
</reference>
<dbReference type="GO" id="GO:0032259">
    <property type="term" value="P:methylation"/>
    <property type="evidence" value="ECO:0007669"/>
    <property type="project" value="UniProtKB-KW"/>
</dbReference>